<dbReference type="AlphaFoldDB" id="G4YIU7"/>
<name>G4YIU7_PHYSP</name>
<evidence type="ECO:0000313" key="2">
    <source>
        <dbReference type="Proteomes" id="UP000002640"/>
    </source>
</evidence>
<dbReference type="KEGG" id="psoj:PHYSODRAFT_294063"/>
<reference evidence="1 2" key="1">
    <citation type="journal article" date="2006" name="Science">
        <title>Phytophthora genome sequences uncover evolutionary origins and mechanisms of pathogenesis.</title>
        <authorList>
            <person name="Tyler B.M."/>
            <person name="Tripathy S."/>
            <person name="Zhang X."/>
            <person name="Dehal P."/>
            <person name="Jiang R.H."/>
            <person name="Aerts A."/>
            <person name="Arredondo F.D."/>
            <person name="Baxter L."/>
            <person name="Bensasson D."/>
            <person name="Beynon J.L."/>
            <person name="Chapman J."/>
            <person name="Damasceno C.M."/>
            <person name="Dorrance A.E."/>
            <person name="Dou D."/>
            <person name="Dickerman A.W."/>
            <person name="Dubchak I.L."/>
            <person name="Garbelotto M."/>
            <person name="Gijzen M."/>
            <person name="Gordon S.G."/>
            <person name="Govers F."/>
            <person name="Grunwald N.J."/>
            <person name="Huang W."/>
            <person name="Ivors K.L."/>
            <person name="Jones R.W."/>
            <person name="Kamoun S."/>
            <person name="Krampis K."/>
            <person name="Lamour K.H."/>
            <person name="Lee M.K."/>
            <person name="McDonald W.H."/>
            <person name="Medina M."/>
            <person name="Meijer H.J."/>
            <person name="Nordberg E.K."/>
            <person name="Maclean D.J."/>
            <person name="Ospina-Giraldo M.D."/>
            <person name="Morris P.F."/>
            <person name="Phuntumart V."/>
            <person name="Putnam N.H."/>
            <person name="Rash S."/>
            <person name="Rose J.K."/>
            <person name="Sakihama Y."/>
            <person name="Salamov A.A."/>
            <person name="Savidor A."/>
            <person name="Scheuring C.F."/>
            <person name="Smith B.M."/>
            <person name="Sobral B.W."/>
            <person name="Terry A."/>
            <person name="Torto-Alalibo T.A."/>
            <person name="Win J."/>
            <person name="Xu Z."/>
            <person name="Zhang H."/>
            <person name="Grigoriev I.V."/>
            <person name="Rokhsar D.S."/>
            <person name="Boore J.L."/>
        </authorList>
    </citation>
    <scope>NUCLEOTIDE SEQUENCE [LARGE SCALE GENOMIC DNA]</scope>
    <source>
        <strain evidence="1 2">P6497</strain>
    </source>
</reference>
<dbReference type="RefSeq" id="XP_009515792.1">
    <property type="nucleotide sequence ID" value="XM_009517497.1"/>
</dbReference>
<keyword evidence="2" id="KW-1185">Reference proteome</keyword>
<dbReference type="Proteomes" id="UP000002640">
    <property type="component" value="Unassembled WGS sequence"/>
</dbReference>
<dbReference type="InParanoid" id="G4YIU7"/>
<gene>
    <name evidence="1" type="ORF">PHYSODRAFT_294063</name>
</gene>
<organism evidence="1 2">
    <name type="scientific">Phytophthora sojae (strain P6497)</name>
    <name type="common">Soybean stem and root rot agent</name>
    <name type="synonym">Phytophthora megasperma f. sp. glycines</name>
    <dbReference type="NCBI Taxonomy" id="1094619"/>
    <lineage>
        <taxon>Eukaryota</taxon>
        <taxon>Sar</taxon>
        <taxon>Stramenopiles</taxon>
        <taxon>Oomycota</taxon>
        <taxon>Peronosporomycetes</taxon>
        <taxon>Peronosporales</taxon>
        <taxon>Peronosporaceae</taxon>
        <taxon>Phytophthora</taxon>
    </lineage>
</organism>
<dbReference type="GeneID" id="20641054"/>
<protein>
    <submittedName>
        <fullName evidence="1">Uncharacterized protein</fullName>
    </submittedName>
</protein>
<accession>G4YIU7</accession>
<proteinExistence type="predicted"/>
<dbReference type="EMBL" id="JH159151">
    <property type="protein sequence ID" value="EGZ28517.1"/>
    <property type="molecule type" value="Genomic_DNA"/>
</dbReference>
<evidence type="ECO:0000313" key="1">
    <source>
        <dbReference type="EMBL" id="EGZ28517.1"/>
    </source>
</evidence>
<sequence>MRGQIVFVALGTRAVYGFNRVRCSLAPQQTRHDAAVQNLSYLSFATEAAAKTERWGAANPFGLAVPLCGTRTTSTNEGENNALSWAGLRGMVVPSAVIAYCERVMKTLNSGHERGAAWTNAQCNISPRAKGYVKSKLEKVSKLTVQKKRGYRVLRCGAENTFVNRK</sequence>